<organism evidence="4 5">
    <name type="scientific">Paenibacillus vulneris</name>
    <dbReference type="NCBI Taxonomy" id="1133364"/>
    <lineage>
        <taxon>Bacteria</taxon>
        <taxon>Bacillati</taxon>
        <taxon>Bacillota</taxon>
        <taxon>Bacilli</taxon>
        <taxon>Bacillales</taxon>
        <taxon>Paenibacillaceae</taxon>
        <taxon>Paenibacillus</taxon>
    </lineage>
</organism>
<dbReference type="RefSeq" id="WP_345589960.1">
    <property type="nucleotide sequence ID" value="NZ_BAABJG010000021.1"/>
</dbReference>
<evidence type="ECO:0000256" key="3">
    <source>
        <dbReference type="SAM" id="SignalP"/>
    </source>
</evidence>
<keyword evidence="5" id="KW-1185">Reference proteome</keyword>
<dbReference type="Proteomes" id="UP001597180">
    <property type="component" value="Unassembled WGS sequence"/>
</dbReference>
<protein>
    <submittedName>
        <fullName evidence="4">Extracellular solute-binding protein</fullName>
    </submittedName>
</protein>
<gene>
    <name evidence="4" type="ORF">ACFQ4B_14105</name>
</gene>
<name>A0ABW3UP73_9BACL</name>
<sequence>MKQWLGKRGSWLTSLALSIVMLGTTACSGGAAPTATQKPTAEAPKTSETPKPSATPKPPEKQKLVIYTARDKNVVDEIIPKFKEKNPNIDVEVLTMGAQQILERARAEKANAQADFWWGGTQSALMTAANEGLLESFKPSFADKVPALYKDAQDRWYGEMLLPEVIMYNSKALKKEDAPKDWDDLLDAKYKGKIIIRGVLASGTMRTIYSAMIYRQDAADPKKGYDWLKKLDANTKEYAQDPTNLYLKLAREEGTLSLWNLQDIMIQKELQKQPFDFIYPASGAPILVDGVGIVKGAKNMDAAKKFYEFLFDSKLRVELAEKLFQIPTRTDISKDTLPAWLKGVELKPLNLDWAVMANKEMDWMQYWDENIKGKGAK</sequence>
<comment type="caution">
    <text evidence="4">The sequence shown here is derived from an EMBL/GenBank/DDBJ whole genome shotgun (WGS) entry which is preliminary data.</text>
</comment>
<reference evidence="5" key="1">
    <citation type="journal article" date="2019" name="Int. J. Syst. Evol. Microbiol.">
        <title>The Global Catalogue of Microorganisms (GCM) 10K type strain sequencing project: providing services to taxonomists for standard genome sequencing and annotation.</title>
        <authorList>
            <consortium name="The Broad Institute Genomics Platform"/>
            <consortium name="The Broad Institute Genome Sequencing Center for Infectious Disease"/>
            <person name="Wu L."/>
            <person name="Ma J."/>
        </authorList>
    </citation>
    <scope>NUCLEOTIDE SEQUENCE [LARGE SCALE GENOMIC DNA]</scope>
    <source>
        <strain evidence="5">CCUG 53270</strain>
    </source>
</reference>
<feature type="signal peptide" evidence="3">
    <location>
        <begin position="1"/>
        <end position="31"/>
    </location>
</feature>
<dbReference type="PIRSF" id="PIRSF002825">
    <property type="entry name" value="CfbpA"/>
    <property type="match status" value="1"/>
</dbReference>
<dbReference type="Gene3D" id="3.40.190.10">
    <property type="entry name" value="Periplasmic binding protein-like II"/>
    <property type="match status" value="2"/>
</dbReference>
<evidence type="ECO:0000256" key="2">
    <source>
        <dbReference type="SAM" id="MobiDB-lite"/>
    </source>
</evidence>
<dbReference type="PANTHER" id="PTHR30006">
    <property type="entry name" value="THIAMINE-BINDING PERIPLASMIC PROTEIN-RELATED"/>
    <property type="match status" value="1"/>
</dbReference>
<evidence type="ECO:0000313" key="5">
    <source>
        <dbReference type="Proteomes" id="UP001597180"/>
    </source>
</evidence>
<dbReference type="SUPFAM" id="SSF53850">
    <property type="entry name" value="Periplasmic binding protein-like II"/>
    <property type="match status" value="1"/>
</dbReference>
<feature type="region of interest" description="Disordered" evidence="2">
    <location>
        <begin position="30"/>
        <end position="62"/>
    </location>
</feature>
<dbReference type="EMBL" id="JBHTLU010000015">
    <property type="protein sequence ID" value="MFD1221254.1"/>
    <property type="molecule type" value="Genomic_DNA"/>
</dbReference>
<dbReference type="Pfam" id="PF13343">
    <property type="entry name" value="SBP_bac_6"/>
    <property type="match status" value="1"/>
</dbReference>
<dbReference type="PROSITE" id="PS51257">
    <property type="entry name" value="PROKAR_LIPOPROTEIN"/>
    <property type="match status" value="1"/>
</dbReference>
<keyword evidence="1 3" id="KW-0732">Signal</keyword>
<proteinExistence type="predicted"/>
<evidence type="ECO:0000256" key="1">
    <source>
        <dbReference type="ARBA" id="ARBA00022729"/>
    </source>
</evidence>
<accession>A0ABW3UP73</accession>
<feature type="chain" id="PRO_5046912149" evidence="3">
    <location>
        <begin position="32"/>
        <end position="377"/>
    </location>
</feature>
<dbReference type="InterPro" id="IPR026045">
    <property type="entry name" value="Ferric-bd"/>
</dbReference>
<evidence type="ECO:0000313" key="4">
    <source>
        <dbReference type="EMBL" id="MFD1221254.1"/>
    </source>
</evidence>